<feature type="compositionally biased region" description="Basic and acidic residues" evidence="1">
    <location>
        <begin position="33"/>
        <end position="45"/>
    </location>
</feature>
<sequence>MYDMYPEWGPAAHDPEHPLHSGSAASALQTSLDLRDNGGERPDDN</sequence>
<feature type="region of interest" description="Disordered" evidence="1">
    <location>
        <begin position="1"/>
        <end position="45"/>
    </location>
</feature>
<reference evidence="2" key="1">
    <citation type="submission" date="2015-08" db="EMBL/GenBank/DDBJ databases">
        <authorList>
            <person name="Babu N.S."/>
            <person name="Beckwith C.J."/>
            <person name="Beseler K.G."/>
            <person name="Brison A."/>
            <person name="Carone J.V."/>
            <person name="Caskin T.P."/>
            <person name="Diamond M."/>
            <person name="Durham M.E."/>
            <person name="Foxe J.M."/>
            <person name="Go M."/>
            <person name="Henderson B.A."/>
            <person name="Jones I.B."/>
            <person name="McGettigan J.A."/>
            <person name="Micheletti S.J."/>
            <person name="Nasrallah M.E."/>
            <person name="Ortiz D."/>
            <person name="Piller C.R."/>
            <person name="Privatt S.R."/>
            <person name="Schneider S.L."/>
            <person name="Sharp S."/>
            <person name="Smith T.C."/>
            <person name="Stanton J.D."/>
            <person name="Ullery H.E."/>
            <person name="Wilson R.J."/>
            <person name="Serrano M.G."/>
            <person name="Buck G."/>
            <person name="Lee V."/>
            <person name="Wang Y."/>
            <person name="Carvalho R."/>
            <person name="Voegtly L."/>
            <person name="Shi R."/>
            <person name="Duckworth R."/>
            <person name="Johnson A."/>
            <person name="Loviza R."/>
            <person name="Walstead R."/>
            <person name="Shah Z."/>
            <person name="Kiflezghi M."/>
            <person name="Wade K."/>
            <person name="Ball S.L."/>
            <person name="Bradley K.W."/>
            <person name="Asai D.J."/>
            <person name="Bowman C.A."/>
            <person name="Russell D.A."/>
            <person name="Pope W.H."/>
            <person name="Jacobs-Sera D."/>
            <person name="Hendrix R.W."/>
            <person name="Hatfull G.F."/>
        </authorList>
    </citation>
    <scope>NUCLEOTIDE SEQUENCE</scope>
</reference>
<proteinExistence type="predicted"/>
<name>A0A2P2C6V9_9ZZZZ</name>
<feature type="compositionally biased region" description="Polar residues" evidence="1">
    <location>
        <begin position="23"/>
        <end position="32"/>
    </location>
</feature>
<accession>A0A2P2C6V9</accession>
<evidence type="ECO:0000256" key="1">
    <source>
        <dbReference type="SAM" id="MobiDB-lite"/>
    </source>
</evidence>
<organism evidence="2">
    <name type="scientific">metagenome</name>
    <dbReference type="NCBI Taxonomy" id="256318"/>
    <lineage>
        <taxon>unclassified sequences</taxon>
        <taxon>metagenomes</taxon>
    </lineage>
</organism>
<gene>
    <name evidence="2" type="ORF">NOCA2350049</name>
</gene>
<dbReference type="AlphaFoldDB" id="A0A2P2C6V9"/>
<protein>
    <submittedName>
        <fullName evidence="2">Uncharacterized protein</fullName>
    </submittedName>
</protein>
<evidence type="ECO:0000313" key="2">
    <source>
        <dbReference type="EMBL" id="CUR56532.1"/>
    </source>
</evidence>
<dbReference type="EMBL" id="CZKA01000029">
    <property type="protein sequence ID" value="CUR56532.1"/>
    <property type="molecule type" value="Genomic_DNA"/>
</dbReference>